<name>A0A4V3F6A0_9GAMM</name>
<proteinExistence type="predicted"/>
<dbReference type="AlphaFoldDB" id="A0A4V3F6A0"/>
<dbReference type="Pfam" id="PF13372">
    <property type="entry name" value="Alginate_exp"/>
    <property type="match status" value="1"/>
</dbReference>
<dbReference type="Proteomes" id="UP000295341">
    <property type="component" value="Unassembled WGS sequence"/>
</dbReference>
<evidence type="ECO:0000259" key="2">
    <source>
        <dbReference type="Pfam" id="PF13372"/>
    </source>
</evidence>
<protein>
    <submittedName>
        <fullName evidence="3">Alginate export protein</fullName>
    </submittedName>
</protein>
<evidence type="ECO:0000313" key="4">
    <source>
        <dbReference type="Proteomes" id="UP000295341"/>
    </source>
</evidence>
<evidence type="ECO:0000256" key="1">
    <source>
        <dbReference type="SAM" id="MobiDB-lite"/>
    </source>
</evidence>
<accession>A0A4V3F6A0</accession>
<dbReference type="InterPro" id="IPR053728">
    <property type="entry name" value="Alginate_Permeability_Chnl"/>
</dbReference>
<keyword evidence="4" id="KW-1185">Reference proteome</keyword>
<sequence length="407" mass="44367">MLAATLAAPACAFDGKVGGSLREQVEIISDDGLGSGGQSDRVLLHRLLLRLDGSVSPTLRGTLEFDASAQGGRNGGSSPVDESEPDLHQSILEWDLPVAATQLRVGRQEWTLGSGRLVSVRDGPNIRRAFDAVQLRGRIGATPWRAFLGRPVRNRDGSFDDREDRSQHLGGFEMSLPLSTAAGTLELYALDYRHDDAEFSSGNARERRRSVGARWHARGPVFDFNTEAVVQDGEWGDASIRAWTLASDAGWQVPLGSRHARVGLKADVASGDGDPDDSRLQTFNALYPNPSYFSDAALIAPANLIDLQPNVGLPLSESMRLYAGWNLLWKHRRADAVYTTPVPLTPVAGSAGRARWIGQQAQCSAQWTPREFVSVEASYVHFRPGRALSSLQEQPIDFLQLVLTLSF</sequence>
<dbReference type="InterPro" id="IPR025388">
    <property type="entry name" value="Alginate_export_dom"/>
</dbReference>
<comment type="caution">
    <text evidence="3">The sequence shown here is derived from an EMBL/GenBank/DDBJ whole genome shotgun (WGS) entry which is preliminary data.</text>
</comment>
<dbReference type="EMBL" id="SOBT01000008">
    <property type="protein sequence ID" value="TDU31856.1"/>
    <property type="molecule type" value="Genomic_DNA"/>
</dbReference>
<evidence type="ECO:0000313" key="3">
    <source>
        <dbReference type="EMBL" id="TDU31856.1"/>
    </source>
</evidence>
<organism evidence="3 4">
    <name type="scientific">Panacagrimonas perspica</name>
    <dbReference type="NCBI Taxonomy" id="381431"/>
    <lineage>
        <taxon>Bacteria</taxon>
        <taxon>Pseudomonadati</taxon>
        <taxon>Pseudomonadota</taxon>
        <taxon>Gammaproteobacteria</taxon>
        <taxon>Nevskiales</taxon>
        <taxon>Nevskiaceae</taxon>
        <taxon>Panacagrimonas</taxon>
    </lineage>
</organism>
<feature type="domain" description="Alginate export" evidence="2">
    <location>
        <begin position="17"/>
        <end position="390"/>
    </location>
</feature>
<gene>
    <name evidence="3" type="ORF">DFR24_1239</name>
</gene>
<dbReference type="Gene3D" id="2.40.160.100">
    <property type="match status" value="1"/>
</dbReference>
<feature type="region of interest" description="Disordered" evidence="1">
    <location>
        <begin position="66"/>
        <end position="86"/>
    </location>
</feature>
<reference evidence="3 4" key="1">
    <citation type="submission" date="2019-03" db="EMBL/GenBank/DDBJ databases">
        <title>Genomic Encyclopedia of Type Strains, Phase IV (KMG-IV): sequencing the most valuable type-strain genomes for metagenomic binning, comparative biology and taxonomic classification.</title>
        <authorList>
            <person name="Goeker M."/>
        </authorList>
    </citation>
    <scope>NUCLEOTIDE SEQUENCE [LARGE SCALE GENOMIC DNA]</scope>
    <source>
        <strain evidence="3 4">DSM 26377</strain>
    </source>
</reference>